<dbReference type="OrthoDB" id="9813050at2"/>
<name>A0A380YMV8_9BACE</name>
<proteinExistence type="predicted"/>
<reference evidence="1 2" key="1">
    <citation type="submission" date="2018-06" db="EMBL/GenBank/DDBJ databases">
        <authorList>
            <consortium name="Pathogen Informatics"/>
            <person name="Doyle S."/>
        </authorList>
    </citation>
    <scope>NUCLEOTIDE SEQUENCE [LARGE SCALE GENOMIC DNA]</scope>
    <source>
        <strain evidence="1 2">NCTC11155</strain>
    </source>
</reference>
<dbReference type="RefSeq" id="WP_004290277.1">
    <property type="nucleotide sequence ID" value="NZ_CABKNQ010000018.1"/>
</dbReference>
<dbReference type="AlphaFoldDB" id="A0A380YMV8"/>
<organism evidence="1 2">
    <name type="scientific">Bacteroides eggerthii</name>
    <dbReference type="NCBI Taxonomy" id="28111"/>
    <lineage>
        <taxon>Bacteria</taxon>
        <taxon>Pseudomonadati</taxon>
        <taxon>Bacteroidota</taxon>
        <taxon>Bacteroidia</taxon>
        <taxon>Bacteroidales</taxon>
        <taxon>Bacteroidaceae</taxon>
        <taxon>Bacteroides</taxon>
    </lineage>
</organism>
<dbReference type="STRING" id="483216.BACEGG_01969"/>
<evidence type="ECO:0000313" key="2">
    <source>
        <dbReference type="Proteomes" id="UP000254424"/>
    </source>
</evidence>
<sequence>MKYKKFVRYYSYSRISKYYKATGHSKAKAMMLYYGNLKIAQAFHPLLGILEVILRNRLHSELAKHFNDGNWIINQQNGFMKSPLLIKKNKRTGVVITNDYLFREVSKAEQKLKNKSVNITAGRIIAEQTLGFWISFFDLIHYKILKGSPIQAFQKLPSGYGRKEVYEALNKIRDFRNRINHNESICFVDRKLDFSYTKETYQTIIQILNWIDPDIQSSLNEIDRVLKVIEKEENKQQC</sequence>
<protein>
    <submittedName>
        <fullName evidence="1">Abi-like protein</fullName>
    </submittedName>
</protein>
<dbReference type="GeneID" id="93071736"/>
<dbReference type="EMBL" id="UFSX01000001">
    <property type="protein sequence ID" value="SUV29847.1"/>
    <property type="molecule type" value="Genomic_DNA"/>
</dbReference>
<accession>A0A380YMV8</accession>
<gene>
    <name evidence="1" type="ORF">NCTC11155_01839</name>
</gene>
<dbReference type="Proteomes" id="UP000254424">
    <property type="component" value="Unassembled WGS sequence"/>
</dbReference>
<evidence type="ECO:0000313" key="1">
    <source>
        <dbReference type="EMBL" id="SUV29847.1"/>
    </source>
</evidence>